<gene>
    <name evidence="1" type="ORF">AKJ09_02115</name>
</gene>
<name>A0A0K1PPZ3_9BACT</name>
<protein>
    <submittedName>
        <fullName evidence="1">Uncharacterized protein</fullName>
    </submittedName>
</protein>
<dbReference type="EMBL" id="CP012333">
    <property type="protein sequence ID" value="AKU95451.1"/>
    <property type="molecule type" value="Genomic_DNA"/>
</dbReference>
<dbReference type="AlphaFoldDB" id="A0A0K1PPZ3"/>
<organism evidence="1 2">
    <name type="scientific">Labilithrix luteola</name>
    <dbReference type="NCBI Taxonomy" id="1391654"/>
    <lineage>
        <taxon>Bacteria</taxon>
        <taxon>Pseudomonadati</taxon>
        <taxon>Myxococcota</taxon>
        <taxon>Polyangia</taxon>
        <taxon>Polyangiales</taxon>
        <taxon>Labilitrichaceae</taxon>
        <taxon>Labilithrix</taxon>
    </lineage>
</organism>
<dbReference type="STRING" id="1391654.AKJ09_02115"/>
<reference evidence="1 2" key="1">
    <citation type="submission" date="2015-08" db="EMBL/GenBank/DDBJ databases">
        <authorList>
            <person name="Babu N.S."/>
            <person name="Beckwith C.J."/>
            <person name="Beseler K.G."/>
            <person name="Brison A."/>
            <person name="Carone J.V."/>
            <person name="Caskin T.P."/>
            <person name="Diamond M."/>
            <person name="Durham M.E."/>
            <person name="Foxe J.M."/>
            <person name="Go M."/>
            <person name="Henderson B.A."/>
            <person name="Jones I.B."/>
            <person name="McGettigan J.A."/>
            <person name="Micheletti S.J."/>
            <person name="Nasrallah M.E."/>
            <person name="Ortiz D."/>
            <person name="Piller C.R."/>
            <person name="Privatt S.R."/>
            <person name="Schneider S.L."/>
            <person name="Sharp S."/>
            <person name="Smith T.C."/>
            <person name="Stanton J.D."/>
            <person name="Ullery H.E."/>
            <person name="Wilson R.J."/>
            <person name="Serrano M.G."/>
            <person name="Buck G."/>
            <person name="Lee V."/>
            <person name="Wang Y."/>
            <person name="Carvalho R."/>
            <person name="Voegtly L."/>
            <person name="Shi R."/>
            <person name="Duckworth R."/>
            <person name="Johnson A."/>
            <person name="Loviza R."/>
            <person name="Walstead R."/>
            <person name="Shah Z."/>
            <person name="Kiflezghi M."/>
            <person name="Wade K."/>
            <person name="Ball S.L."/>
            <person name="Bradley K.W."/>
            <person name="Asai D.J."/>
            <person name="Bowman C.A."/>
            <person name="Russell D.A."/>
            <person name="Pope W.H."/>
            <person name="Jacobs-Sera D."/>
            <person name="Hendrix R.W."/>
            <person name="Hatfull G.F."/>
        </authorList>
    </citation>
    <scope>NUCLEOTIDE SEQUENCE [LARGE SCALE GENOMIC DNA]</scope>
    <source>
        <strain evidence="1 2">DSM 27648</strain>
    </source>
</reference>
<dbReference type="Proteomes" id="UP000064967">
    <property type="component" value="Chromosome"/>
</dbReference>
<sequence>MSDGLNDSRVLVHEGRRLCLSVLREDWLSDARTKIRRE</sequence>
<evidence type="ECO:0000313" key="1">
    <source>
        <dbReference type="EMBL" id="AKU95451.1"/>
    </source>
</evidence>
<keyword evidence="2" id="KW-1185">Reference proteome</keyword>
<proteinExistence type="predicted"/>
<evidence type="ECO:0000313" key="2">
    <source>
        <dbReference type="Proteomes" id="UP000064967"/>
    </source>
</evidence>
<accession>A0A0K1PPZ3</accession>
<dbReference type="KEGG" id="llu:AKJ09_02115"/>